<dbReference type="GO" id="GO:0009450">
    <property type="term" value="P:gamma-aminobutyric acid catabolic process"/>
    <property type="evidence" value="ECO:0007669"/>
    <property type="project" value="TreeGrafter"/>
</dbReference>
<evidence type="ECO:0000313" key="3">
    <source>
        <dbReference type="EMBL" id="KAF2109817.1"/>
    </source>
</evidence>
<dbReference type="OrthoDB" id="310895at2759"/>
<protein>
    <submittedName>
        <fullName evidence="3">Aldehyde/histidinol dehydrogenase</fullName>
    </submittedName>
</protein>
<dbReference type="InterPro" id="IPR016161">
    <property type="entry name" value="Ald_DH/histidinol_DH"/>
</dbReference>
<keyword evidence="4" id="KW-1185">Reference proteome</keyword>
<reference evidence="3" key="1">
    <citation type="journal article" date="2020" name="Stud. Mycol.">
        <title>101 Dothideomycetes genomes: a test case for predicting lifestyles and emergence of pathogens.</title>
        <authorList>
            <person name="Haridas S."/>
            <person name="Albert R."/>
            <person name="Binder M."/>
            <person name="Bloem J."/>
            <person name="Labutti K."/>
            <person name="Salamov A."/>
            <person name="Andreopoulos B."/>
            <person name="Baker S."/>
            <person name="Barry K."/>
            <person name="Bills G."/>
            <person name="Bluhm B."/>
            <person name="Cannon C."/>
            <person name="Castanera R."/>
            <person name="Culley D."/>
            <person name="Daum C."/>
            <person name="Ezra D."/>
            <person name="Gonzalez J."/>
            <person name="Henrissat B."/>
            <person name="Kuo A."/>
            <person name="Liang C."/>
            <person name="Lipzen A."/>
            <person name="Lutzoni F."/>
            <person name="Magnuson J."/>
            <person name="Mondo S."/>
            <person name="Nolan M."/>
            <person name="Ohm R."/>
            <person name="Pangilinan J."/>
            <person name="Park H.-J."/>
            <person name="Ramirez L."/>
            <person name="Alfaro M."/>
            <person name="Sun H."/>
            <person name="Tritt A."/>
            <person name="Yoshinaga Y."/>
            <person name="Zwiers L.-H."/>
            <person name="Turgeon B."/>
            <person name="Goodwin S."/>
            <person name="Spatafora J."/>
            <person name="Crous P."/>
            <person name="Grigoriev I."/>
        </authorList>
    </citation>
    <scope>NUCLEOTIDE SEQUENCE</scope>
    <source>
        <strain evidence="3">CBS 627.86</strain>
    </source>
</reference>
<evidence type="ECO:0000256" key="1">
    <source>
        <dbReference type="ARBA" id="ARBA00023002"/>
    </source>
</evidence>
<proteinExistence type="predicted"/>
<dbReference type="GO" id="GO:0004777">
    <property type="term" value="F:succinate-semialdehyde dehydrogenase (NAD+) activity"/>
    <property type="evidence" value="ECO:0007669"/>
    <property type="project" value="TreeGrafter"/>
</dbReference>
<evidence type="ECO:0000313" key="4">
    <source>
        <dbReference type="Proteomes" id="UP000799770"/>
    </source>
</evidence>
<dbReference type="Gene3D" id="3.40.605.10">
    <property type="entry name" value="Aldehyde Dehydrogenase, Chain A, domain 1"/>
    <property type="match status" value="1"/>
</dbReference>
<dbReference type="Proteomes" id="UP000799770">
    <property type="component" value="Unassembled WGS sequence"/>
</dbReference>
<dbReference type="InterPro" id="IPR050740">
    <property type="entry name" value="Aldehyde_DH_Superfamily"/>
</dbReference>
<sequence>MPFSTTKGPDSLPIVPLWINGVESSVDKESLFPVVSSVHDKPIHYAVSATPDAAAAAVESAAEAFKTWRTTSPTYRRNLLLKAADILELRGKEIAASQIAETSCPQPFADFNIKTGCVYVREIASATSELRGTVPQRPTAPDGQEVGGLTVVVREPIGVVLIIPPWNGAVILPLRAMSMALAAGCAIVVKASELCPHTHSLLVDAFEEAGVPKGVINMIQARREDAAPVVEAIISHKAVRKVDFIGSAAVGSKIGQTCAKYLKPVLMELGGKGPAVVCEDADLEKAAGLCAMGAILDHGQLCFSTERILVHKSIYDAFIPLLVKAMNAIPSAGDAVTRQSAKHAYEVLQDAEAKGAKFLCGGLEYLSETSLKPTLVANVSPSARIWDEETFGPSASVYTFEDDEDAIAKANDSAYGLNAAVHSKSWEHAYKIAARLEYGQVHINNLTSNDAPNQPIQGVKGSGWGQSNSIYGIQEFSVEKTI</sequence>
<feature type="domain" description="Aldehyde dehydrogenase" evidence="2">
    <location>
        <begin position="29"/>
        <end position="482"/>
    </location>
</feature>
<name>A0A6A5YTI0_9PLEO</name>
<dbReference type="Pfam" id="PF00171">
    <property type="entry name" value="Aldedh"/>
    <property type="match status" value="1"/>
</dbReference>
<dbReference type="EMBL" id="ML977340">
    <property type="protein sequence ID" value="KAF2109817.1"/>
    <property type="molecule type" value="Genomic_DNA"/>
</dbReference>
<evidence type="ECO:0000259" key="2">
    <source>
        <dbReference type="Pfam" id="PF00171"/>
    </source>
</evidence>
<dbReference type="Gene3D" id="3.40.309.10">
    <property type="entry name" value="Aldehyde Dehydrogenase, Chain A, domain 2"/>
    <property type="match status" value="1"/>
</dbReference>
<dbReference type="InterPro" id="IPR016163">
    <property type="entry name" value="Ald_DH_C"/>
</dbReference>
<dbReference type="InterPro" id="IPR016162">
    <property type="entry name" value="Ald_DH_N"/>
</dbReference>
<keyword evidence="1" id="KW-0560">Oxidoreductase</keyword>
<dbReference type="AlphaFoldDB" id="A0A6A5YTI0"/>
<organism evidence="3 4">
    <name type="scientific">Lophiotrema nucula</name>
    <dbReference type="NCBI Taxonomy" id="690887"/>
    <lineage>
        <taxon>Eukaryota</taxon>
        <taxon>Fungi</taxon>
        <taxon>Dikarya</taxon>
        <taxon>Ascomycota</taxon>
        <taxon>Pezizomycotina</taxon>
        <taxon>Dothideomycetes</taxon>
        <taxon>Pleosporomycetidae</taxon>
        <taxon>Pleosporales</taxon>
        <taxon>Lophiotremataceae</taxon>
        <taxon>Lophiotrema</taxon>
    </lineage>
</organism>
<dbReference type="PANTHER" id="PTHR43353">
    <property type="entry name" value="SUCCINATE-SEMIALDEHYDE DEHYDROGENASE, MITOCHONDRIAL"/>
    <property type="match status" value="1"/>
</dbReference>
<dbReference type="PANTHER" id="PTHR43353:SF6">
    <property type="entry name" value="CYTOPLASMIC ALDEHYDE DEHYDROGENASE (EUROFUNG)"/>
    <property type="match status" value="1"/>
</dbReference>
<gene>
    <name evidence="3" type="ORF">BDV96DRAFT_528578</name>
</gene>
<dbReference type="InterPro" id="IPR015590">
    <property type="entry name" value="Aldehyde_DH_dom"/>
</dbReference>
<dbReference type="SUPFAM" id="SSF53720">
    <property type="entry name" value="ALDH-like"/>
    <property type="match status" value="1"/>
</dbReference>
<feature type="non-terminal residue" evidence="3">
    <location>
        <position position="482"/>
    </location>
</feature>
<accession>A0A6A5YTI0</accession>